<feature type="transmembrane region" description="Helical" evidence="1">
    <location>
        <begin position="64"/>
        <end position="84"/>
    </location>
</feature>
<dbReference type="KEGG" id="capn:CBG49_04320"/>
<evidence type="ECO:0000313" key="2">
    <source>
        <dbReference type="EMBL" id="ASF42364.1"/>
    </source>
</evidence>
<dbReference type="AlphaFoldDB" id="A0A1Z4BM45"/>
<evidence type="ECO:0008006" key="4">
    <source>
        <dbReference type="Google" id="ProtNLM"/>
    </source>
</evidence>
<evidence type="ECO:0000313" key="3">
    <source>
        <dbReference type="Proteomes" id="UP000197007"/>
    </source>
</evidence>
<sequence length="90" mass="10149">MMKIQTINLIKSKLLFPILGMFAGILFSLCEAIVAYSDTASPSEPIKEIFFNTISNNFFNKITLVYTTMGIGIGLLLNLIISIFNRKRRD</sequence>
<keyword evidence="1" id="KW-0472">Membrane</keyword>
<keyword evidence="1" id="KW-0812">Transmembrane</keyword>
<evidence type="ECO:0000256" key="1">
    <source>
        <dbReference type="SAM" id="Phobius"/>
    </source>
</evidence>
<proteinExistence type="predicted"/>
<reference evidence="3" key="1">
    <citation type="submission" date="2017-06" db="EMBL/GenBank/DDBJ databases">
        <title>Complete genome sequence of Capnocytophaga sp. KCOM 1579 (=ChDC OS43) isolated from a human refractory periapical abscess lesion.</title>
        <authorList>
            <person name="Kook J.-K."/>
            <person name="Park S.-N."/>
            <person name="Lim Y.K."/>
            <person name="Roh H."/>
        </authorList>
    </citation>
    <scope>NUCLEOTIDE SEQUENCE [LARGE SCALE GENOMIC DNA]</scope>
    <source>
        <strain evidence="3">ChDC OS43</strain>
    </source>
</reference>
<organism evidence="2 3">
    <name type="scientific">Capnocytophaga endodontalis</name>
    <dbReference type="NCBI Taxonomy" id="2708117"/>
    <lineage>
        <taxon>Bacteria</taxon>
        <taxon>Pseudomonadati</taxon>
        <taxon>Bacteroidota</taxon>
        <taxon>Flavobacteriia</taxon>
        <taxon>Flavobacteriales</taxon>
        <taxon>Flavobacteriaceae</taxon>
        <taxon>Capnocytophaga</taxon>
    </lineage>
</organism>
<dbReference type="EMBL" id="CP022022">
    <property type="protein sequence ID" value="ASF42364.1"/>
    <property type="molecule type" value="Genomic_DNA"/>
</dbReference>
<keyword evidence="1" id="KW-1133">Transmembrane helix</keyword>
<keyword evidence="3" id="KW-1185">Reference proteome</keyword>
<dbReference type="Proteomes" id="UP000197007">
    <property type="component" value="Chromosome"/>
</dbReference>
<dbReference type="RefSeq" id="WP_088593525.1">
    <property type="nucleotide sequence ID" value="NZ_CP022022.1"/>
</dbReference>
<name>A0A1Z4BM45_9FLAO</name>
<gene>
    <name evidence="2" type="ORF">CBG49_04320</name>
</gene>
<accession>A0A1Z4BM45</accession>
<protein>
    <recommendedName>
        <fullName evidence="4">DUF4321 domain-containing protein</fullName>
    </recommendedName>
</protein>